<gene>
    <name evidence="2" type="ORF">IO99_05005</name>
</gene>
<dbReference type="AlphaFoldDB" id="A0A084JF95"/>
<reference evidence="2 3" key="1">
    <citation type="submission" date="2014-07" db="EMBL/GenBank/DDBJ databases">
        <title>Draft genome of Clostridium sulfidigenes 113A isolated from sediments associated with methane hydrate from Krishna Godavari basin.</title>
        <authorList>
            <person name="Honkalas V.S."/>
            <person name="Dabir A.P."/>
            <person name="Arora P."/>
            <person name="Dhakephalkar P.K."/>
        </authorList>
    </citation>
    <scope>NUCLEOTIDE SEQUENCE [LARGE SCALE GENOMIC DNA]</scope>
    <source>
        <strain evidence="2 3">113A</strain>
    </source>
</reference>
<dbReference type="STRING" id="318464.IO99_05005"/>
<feature type="transmembrane region" description="Helical" evidence="1">
    <location>
        <begin position="172"/>
        <end position="198"/>
    </location>
</feature>
<keyword evidence="3" id="KW-1185">Reference proteome</keyword>
<feature type="transmembrane region" description="Helical" evidence="1">
    <location>
        <begin position="218"/>
        <end position="237"/>
    </location>
</feature>
<evidence type="ECO:0000256" key="1">
    <source>
        <dbReference type="SAM" id="Phobius"/>
    </source>
</evidence>
<dbReference type="RefSeq" id="WP_035130911.1">
    <property type="nucleotide sequence ID" value="NZ_JPMD01000010.1"/>
</dbReference>
<comment type="caution">
    <text evidence="2">The sequence shown here is derived from an EMBL/GenBank/DDBJ whole genome shotgun (WGS) entry which is preliminary data.</text>
</comment>
<dbReference type="Proteomes" id="UP000028542">
    <property type="component" value="Unassembled WGS sequence"/>
</dbReference>
<feature type="transmembrane region" description="Helical" evidence="1">
    <location>
        <begin position="382"/>
        <end position="400"/>
    </location>
</feature>
<dbReference type="EMBL" id="JPMD01000010">
    <property type="protein sequence ID" value="KEZ87629.1"/>
    <property type="molecule type" value="Genomic_DNA"/>
</dbReference>
<proteinExistence type="predicted"/>
<feature type="transmembrane region" description="Helical" evidence="1">
    <location>
        <begin position="59"/>
        <end position="80"/>
    </location>
</feature>
<dbReference type="eggNOG" id="ENOG5031VK4">
    <property type="taxonomic scope" value="Bacteria"/>
</dbReference>
<evidence type="ECO:0000313" key="2">
    <source>
        <dbReference type="EMBL" id="KEZ87629.1"/>
    </source>
</evidence>
<evidence type="ECO:0008006" key="4">
    <source>
        <dbReference type="Google" id="ProtNLM"/>
    </source>
</evidence>
<feature type="transmembrane region" description="Helical" evidence="1">
    <location>
        <begin position="28"/>
        <end position="47"/>
    </location>
</feature>
<feature type="transmembrane region" description="Helical" evidence="1">
    <location>
        <begin position="406"/>
        <end position="423"/>
    </location>
</feature>
<keyword evidence="1" id="KW-0812">Transmembrane</keyword>
<accession>A0A084JF95</accession>
<evidence type="ECO:0000313" key="3">
    <source>
        <dbReference type="Proteomes" id="UP000028542"/>
    </source>
</evidence>
<feature type="transmembrane region" description="Helical" evidence="1">
    <location>
        <begin position="6"/>
        <end position="21"/>
    </location>
</feature>
<keyword evidence="1" id="KW-1133">Transmembrane helix</keyword>
<protein>
    <recommendedName>
        <fullName evidence="4">Oligosaccharide repeat unit polymerase</fullName>
    </recommendedName>
</protein>
<sequence>MYEVLAIIQILILVAFVVNFGRKQGISFLVDQGKVMFILWITALILYNLKISTLYNPNIQINIVVGAILITFFILSKKISVGEDDIKLVFNNFTDRKQYKIYSRIADLIFIIASLVFIYNAYKYGLEILEANKVDKQQVDHYAAYIIYMLVLVSEIKYILFRRFKNIKDFLVLFGSILILFLTLNRGPITFLFITIGIYEVFNFINIKSKLTKKQRGVTYGLLGSLVAVFIWFFGYIGNIRMEYAFEKVYKTNLWKHYGVNEMIPSGLVWIFLYLTSPLENVAFSLENQVVNLTYFNNLLYPFIKFGATILGKGEEYKAWMLTRATYIPHLEKVSGLNAASFIPDAFQDFGVFGFLVYLAIYLLIAYVSIKVIKSKREITSITKILIYTNTLSLLLWSVFTNSFRISILIINIMLLLCIEFGYKKWTQWRIK</sequence>
<organism evidence="2 3">
    <name type="scientific">Clostridium sulfidigenes</name>
    <dbReference type="NCBI Taxonomy" id="318464"/>
    <lineage>
        <taxon>Bacteria</taxon>
        <taxon>Bacillati</taxon>
        <taxon>Bacillota</taxon>
        <taxon>Clostridia</taxon>
        <taxon>Eubacteriales</taxon>
        <taxon>Clostridiaceae</taxon>
        <taxon>Clostridium</taxon>
    </lineage>
</organism>
<name>A0A084JF95_9CLOT</name>
<feature type="transmembrane region" description="Helical" evidence="1">
    <location>
        <begin position="350"/>
        <end position="370"/>
    </location>
</feature>
<feature type="transmembrane region" description="Helical" evidence="1">
    <location>
        <begin position="101"/>
        <end position="122"/>
    </location>
</feature>
<feature type="transmembrane region" description="Helical" evidence="1">
    <location>
        <begin position="258"/>
        <end position="276"/>
    </location>
</feature>
<feature type="transmembrane region" description="Helical" evidence="1">
    <location>
        <begin position="142"/>
        <end position="160"/>
    </location>
</feature>
<keyword evidence="1" id="KW-0472">Membrane</keyword>